<accession>A0A1V4SXD4</accession>
<protein>
    <submittedName>
        <fullName evidence="6">Transcriptional regulator LytR</fullName>
    </submittedName>
</protein>
<dbReference type="Pfam" id="PF13399">
    <property type="entry name" value="LytR_C"/>
    <property type="match status" value="1"/>
</dbReference>
<feature type="compositionally biased region" description="Low complexity" evidence="2">
    <location>
        <begin position="86"/>
        <end position="101"/>
    </location>
</feature>
<evidence type="ECO:0000313" key="7">
    <source>
        <dbReference type="Proteomes" id="UP000191448"/>
    </source>
</evidence>
<keyword evidence="3" id="KW-1133">Transmembrane helix</keyword>
<dbReference type="RefSeq" id="WP_080022265.1">
    <property type="nucleotide sequence ID" value="NZ_LTAY01000026.1"/>
</dbReference>
<keyword evidence="3" id="KW-0812">Transmembrane</keyword>
<sequence length="546" mass="62801">MGKENNNRGTNRPEKRLTREEQIRIRKRINSRNENVRRGKRSIPLNDPRRRVEGNLTEEEIIQREIQRQRRLYRESLRNKNEEPNLENNYENRNSNKNDSSNIRRENIRRRESNKKDSKREEFKRKDSRIEKNNRKKNKKKKRVSLKKIIQLIAAILIFAVLFTGFNIWNTVSKISSAGMIEPKVVSMDSTVNILLLGMDVGNIKDPKDNAAKRTDTIMVLNFNPKSKEVRVVSIPRDTMIDIKGRTWKINAAYPVGGEKEIVNQVEKLLDIDINYVANINYNAFRDFIDAIGGVTVNIKHNMDYTDKSQNLRIKFKKGTTEHLDGKKAEEFFRWRKNNDGTGLAMGDLGRIENQHEFMEAVVKKCTNPTIVFRLPSILKSIEKNVSTNMPGTTMAKYALKLMTVKSENFKMLTVKGTPEMIGGQSYFIFDKEKNKNLIQSLKDGTTSAIKKSGKGEVSVMILNSTNITGLAARYKSTLDREGFKSIDVGTIENETAKKSYAMVKNKEIEKIVKPELVGIDEYKTMKSDSEYSKYDLVIVLGLDSE</sequence>
<dbReference type="InterPro" id="IPR050922">
    <property type="entry name" value="LytR/CpsA/Psr_CW_biosynth"/>
</dbReference>
<gene>
    <name evidence="6" type="primary">lytR_1</name>
    <name evidence="6" type="ORF">CLTHE_09870</name>
</gene>
<dbReference type="Proteomes" id="UP000191448">
    <property type="component" value="Unassembled WGS sequence"/>
</dbReference>
<evidence type="ECO:0000259" key="4">
    <source>
        <dbReference type="Pfam" id="PF03816"/>
    </source>
</evidence>
<dbReference type="NCBIfam" id="TIGR00350">
    <property type="entry name" value="lytR_cpsA_psr"/>
    <property type="match status" value="1"/>
</dbReference>
<evidence type="ECO:0000256" key="2">
    <source>
        <dbReference type="SAM" id="MobiDB-lite"/>
    </source>
</evidence>
<evidence type="ECO:0000313" key="6">
    <source>
        <dbReference type="EMBL" id="OPX49232.1"/>
    </source>
</evidence>
<keyword evidence="3" id="KW-0472">Membrane</keyword>
<name>A0A1V4SXD4_9CLOT</name>
<feature type="domain" description="LytR/CpsA/Psr regulator C-terminal" evidence="5">
    <location>
        <begin position="457"/>
        <end position="500"/>
    </location>
</feature>
<feature type="region of interest" description="Disordered" evidence="2">
    <location>
        <begin position="1"/>
        <end position="50"/>
    </location>
</feature>
<feature type="domain" description="Cell envelope-related transcriptional attenuator" evidence="4">
    <location>
        <begin position="214"/>
        <end position="366"/>
    </location>
</feature>
<feature type="region of interest" description="Disordered" evidence="2">
    <location>
        <begin position="76"/>
        <end position="141"/>
    </location>
</feature>
<feature type="compositionally biased region" description="Basic and acidic residues" evidence="2">
    <location>
        <begin position="1"/>
        <end position="24"/>
    </location>
</feature>
<comment type="caution">
    <text evidence="6">The sequence shown here is derived from an EMBL/GenBank/DDBJ whole genome shotgun (WGS) entry which is preliminary data.</text>
</comment>
<proteinExistence type="inferred from homology"/>
<dbReference type="Gene3D" id="3.30.70.2390">
    <property type="match status" value="1"/>
</dbReference>
<dbReference type="AlphaFoldDB" id="A0A1V4SXD4"/>
<evidence type="ECO:0000256" key="1">
    <source>
        <dbReference type="ARBA" id="ARBA00006068"/>
    </source>
</evidence>
<organism evidence="6 7">
    <name type="scientific">Clostridium thermobutyricum DSM 4928</name>
    <dbReference type="NCBI Taxonomy" id="1121339"/>
    <lineage>
        <taxon>Bacteria</taxon>
        <taxon>Bacillati</taxon>
        <taxon>Bacillota</taxon>
        <taxon>Clostridia</taxon>
        <taxon>Eubacteriales</taxon>
        <taxon>Clostridiaceae</taxon>
        <taxon>Clostridium</taxon>
    </lineage>
</organism>
<dbReference type="OrthoDB" id="305468at2"/>
<dbReference type="InterPro" id="IPR027381">
    <property type="entry name" value="LytR/CpsA/Psr_C"/>
</dbReference>
<dbReference type="PANTHER" id="PTHR33392">
    <property type="entry name" value="POLYISOPRENYL-TEICHOIC ACID--PEPTIDOGLYCAN TEICHOIC ACID TRANSFERASE TAGU"/>
    <property type="match status" value="1"/>
</dbReference>
<reference evidence="6 7" key="1">
    <citation type="submission" date="2016-02" db="EMBL/GenBank/DDBJ databases">
        <title>Genome sequence of Clostridium thermobutyricum DSM 4928.</title>
        <authorList>
            <person name="Poehlein A."/>
            <person name="Daniel R."/>
        </authorList>
    </citation>
    <scope>NUCLEOTIDE SEQUENCE [LARGE SCALE GENOMIC DNA]</scope>
    <source>
        <strain evidence="6 7">DSM 4928</strain>
    </source>
</reference>
<dbReference type="Gene3D" id="3.40.630.190">
    <property type="entry name" value="LCP protein"/>
    <property type="match status" value="1"/>
</dbReference>
<evidence type="ECO:0000256" key="3">
    <source>
        <dbReference type="SAM" id="Phobius"/>
    </source>
</evidence>
<dbReference type="InterPro" id="IPR004474">
    <property type="entry name" value="LytR_CpsA_psr"/>
</dbReference>
<dbReference type="EMBL" id="LTAY01000026">
    <property type="protein sequence ID" value="OPX49232.1"/>
    <property type="molecule type" value="Genomic_DNA"/>
</dbReference>
<feature type="compositionally biased region" description="Basic and acidic residues" evidence="2">
    <location>
        <begin position="102"/>
        <end position="133"/>
    </location>
</feature>
<dbReference type="Pfam" id="PF03816">
    <property type="entry name" value="LytR_cpsA_psr"/>
    <property type="match status" value="1"/>
</dbReference>
<dbReference type="PANTHER" id="PTHR33392:SF6">
    <property type="entry name" value="POLYISOPRENYL-TEICHOIC ACID--PEPTIDOGLYCAN TEICHOIC ACID TRANSFERASE TAGU"/>
    <property type="match status" value="1"/>
</dbReference>
<evidence type="ECO:0000259" key="5">
    <source>
        <dbReference type="Pfam" id="PF13399"/>
    </source>
</evidence>
<feature type="transmembrane region" description="Helical" evidence="3">
    <location>
        <begin position="149"/>
        <end position="169"/>
    </location>
</feature>
<comment type="similarity">
    <text evidence="1">Belongs to the LytR/CpsA/Psr (LCP) family.</text>
</comment>